<evidence type="ECO:0000313" key="1">
    <source>
        <dbReference type="EMBL" id="UNM97146.1"/>
    </source>
</evidence>
<name>A0ABY3X5V7_9GAMM</name>
<evidence type="ECO:0000313" key="2">
    <source>
        <dbReference type="Proteomes" id="UP000829542"/>
    </source>
</evidence>
<protein>
    <submittedName>
        <fullName evidence="1">Hemerythrin HHE cation-binding protein</fullName>
    </submittedName>
</protein>
<accession>A0ABY3X5V7</accession>
<dbReference type="RefSeq" id="WP_242152088.1">
    <property type="nucleotide sequence ID" value="NZ_CP093379.1"/>
</dbReference>
<dbReference type="EMBL" id="CP093379">
    <property type="protein sequence ID" value="UNM97146.1"/>
    <property type="molecule type" value="Genomic_DNA"/>
</dbReference>
<dbReference type="Proteomes" id="UP000829542">
    <property type="component" value="Chromosome"/>
</dbReference>
<proteinExistence type="predicted"/>
<reference evidence="1 2" key="1">
    <citation type="submission" date="2022-03" db="EMBL/GenBank/DDBJ databases">
        <title>Ignatzschineria rhizosphaerae HR5S32.</title>
        <authorList>
            <person name="Sun J.Q."/>
            <person name="Feng J.Y."/>
        </authorList>
    </citation>
    <scope>NUCLEOTIDE SEQUENCE [LARGE SCALE GENOMIC DNA]</scope>
    <source>
        <strain evidence="1 2">HR5S32</strain>
    </source>
</reference>
<gene>
    <name evidence="1" type="ORF">MMG00_04670</name>
</gene>
<sequence length="124" mass="14594">MKRDPRLIEFSREHHLALKLGSTLAKAKDLEAGNAAVDEYRTFLLAHFLEEERDLLEIIKKIGNDAVGEQFLQDHKVLREFLQQKNLSLEALQEFGKQLIAHTRFEERELFTLIQEFWDQSDEI</sequence>
<organism evidence="1 2">
    <name type="scientific">Ignatzschineria rhizosphaerae</name>
    <dbReference type="NCBI Taxonomy" id="2923279"/>
    <lineage>
        <taxon>Bacteria</taxon>
        <taxon>Pseudomonadati</taxon>
        <taxon>Pseudomonadota</taxon>
        <taxon>Gammaproteobacteria</taxon>
        <taxon>Cardiobacteriales</taxon>
        <taxon>Ignatzschineriaceae</taxon>
        <taxon>Ignatzschineria</taxon>
    </lineage>
</organism>
<keyword evidence="2" id="KW-1185">Reference proteome</keyword>